<evidence type="ECO:0000313" key="2">
    <source>
        <dbReference type="EMBL" id="AEA48011.1"/>
    </source>
</evidence>
<dbReference type="Gene3D" id="3.40.50.300">
    <property type="entry name" value="P-loop containing nucleotide triphosphate hydrolases"/>
    <property type="match status" value="1"/>
</dbReference>
<evidence type="ECO:0000259" key="1">
    <source>
        <dbReference type="Pfam" id="PF07085"/>
    </source>
</evidence>
<dbReference type="PANTHER" id="PTHR43356">
    <property type="entry name" value="PHOSPHATE ACETYLTRANSFERASE"/>
    <property type="match status" value="1"/>
</dbReference>
<accession>F2KS72</accession>
<dbReference type="GeneID" id="10395151"/>
<dbReference type="InterPro" id="IPR028979">
    <property type="entry name" value="Ser_kin/Pase_Hpr-like_N_sf"/>
</dbReference>
<dbReference type="RefSeq" id="WP_013684663.1">
    <property type="nucleotide sequence ID" value="NC_015320.1"/>
</dbReference>
<dbReference type="EMBL" id="CP002588">
    <property type="protein sequence ID" value="AEA48011.1"/>
    <property type="molecule type" value="Genomic_DNA"/>
</dbReference>
<dbReference type="HOGENOM" id="CLU_040984_0_0_2"/>
<dbReference type="Gene3D" id="3.40.1390.20">
    <property type="entry name" value="HprK N-terminal domain-like"/>
    <property type="match status" value="1"/>
</dbReference>
<dbReference type="STRING" id="693661.Arcve_2018"/>
<reference evidence="2 3" key="1">
    <citation type="submission" date="2011-03" db="EMBL/GenBank/DDBJ databases">
        <title>The complete genome of Archaeoglobus veneficus SNP6.</title>
        <authorList>
            <consortium name="US DOE Joint Genome Institute (JGI-PGF)"/>
            <person name="Lucas S."/>
            <person name="Copeland A."/>
            <person name="Lapidus A."/>
            <person name="Bruce D."/>
            <person name="Goodwin L."/>
            <person name="Pitluck S."/>
            <person name="Kyrpides N."/>
            <person name="Mavromatis K."/>
            <person name="Pagani I."/>
            <person name="Ivanova N."/>
            <person name="Mikhailova N."/>
            <person name="Lu M."/>
            <person name="Detter J.C."/>
            <person name="Tapia R."/>
            <person name="Han C."/>
            <person name="Land M."/>
            <person name="Hauser L."/>
            <person name="Markowitz V."/>
            <person name="Cheng J.-F."/>
            <person name="Hugenholtz P."/>
            <person name="Woyke T."/>
            <person name="Wu D."/>
            <person name="Spring S."/>
            <person name="Brambilla E."/>
            <person name="Klenk H.-P."/>
            <person name="Eisen J.A."/>
        </authorList>
    </citation>
    <scope>NUCLEOTIDE SEQUENCE [LARGE SCALE GENOMIC DNA]</scope>
    <source>
        <strain>SNP6</strain>
    </source>
</reference>
<dbReference type="OrthoDB" id="50320at2157"/>
<evidence type="ECO:0000313" key="3">
    <source>
        <dbReference type="Proteomes" id="UP000008136"/>
    </source>
</evidence>
<dbReference type="InterPro" id="IPR027417">
    <property type="entry name" value="P-loop_NTPase"/>
</dbReference>
<dbReference type="Pfam" id="PF13500">
    <property type="entry name" value="AAA_26"/>
    <property type="match status" value="1"/>
</dbReference>
<name>F2KS72_ARCVS</name>
<dbReference type="InterPro" id="IPR050500">
    <property type="entry name" value="Phos_Acetyltrans/Butyryltrans"/>
</dbReference>
<dbReference type="eggNOG" id="arCOG00099">
    <property type="taxonomic scope" value="Archaea"/>
</dbReference>
<dbReference type="PANTHER" id="PTHR43356:SF2">
    <property type="entry name" value="PHOSPHATE ACETYLTRANSFERASE"/>
    <property type="match status" value="1"/>
</dbReference>
<organism evidence="2 3">
    <name type="scientific">Archaeoglobus veneficus (strain DSM 11195 / SNP6)</name>
    <dbReference type="NCBI Taxonomy" id="693661"/>
    <lineage>
        <taxon>Archaea</taxon>
        <taxon>Methanobacteriati</taxon>
        <taxon>Methanobacteriota</taxon>
        <taxon>Archaeoglobi</taxon>
        <taxon>Archaeoglobales</taxon>
        <taxon>Archaeoglobaceae</taxon>
        <taxon>Archaeoglobus</taxon>
    </lineage>
</organism>
<dbReference type="InterPro" id="IPR010766">
    <property type="entry name" value="DRTGG"/>
</dbReference>
<protein>
    <submittedName>
        <fullName evidence="2">DRTGG domain protein</fullName>
    </submittedName>
</protein>
<dbReference type="SUPFAM" id="SSF75138">
    <property type="entry name" value="HprK N-terminal domain-like"/>
    <property type="match status" value="1"/>
</dbReference>
<dbReference type="KEGG" id="ave:Arcve_2018"/>
<keyword evidence="3" id="KW-1185">Reference proteome</keyword>
<gene>
    <name evidence="2" type="ordered locus">Arcve_2018</name>
</gene>
<proteinExistence type="predicted"/>
<dbReference type="SUPFAM" id="SSF52540">
    <property type="entry name" value="P-loop containing nucleoside triphosphate hydrolases"/>
    <property type="match status" value="1"/>
</dbReference>
<dbReference type="Pfam" id="PF07085">
    <property type="entry name" value="DRTGG"/>
    <property type="match status" value="1"/>
</dbReference>
<dbReference type="AlphaFoldDB" id="F2KS72"/>
<dbReference type="Proteomes" id="UP000008136">
    <property type="component" value="Chromosome"/>
</dbReference>
<feature type="domain" description="DRTGG" evidence="1">
    <location>
        <begin position="205"/>
        <end position="309"/>
    </location>
</feature>
<sequence length="344" mass="38044">MRNLLVSSLEEYSGKSGIILALGLIMKERGYEVGYFKPFSTRDDVDSEVMAEILGIELDNDMCPVRVESYVDFMLSADKEELRKKVIDAYGRISEGKDVVLVEGSMGFSAGEAIGLSDVEIVNLLSSKALTKVLMVARYNWDFTIDRLLSARRVMGEMMAIFNQITGYKRAYLKSIASVVLQPAGIDLVGMLPKDALLAGMDVEEIREILNGEYIVEPRGELLIEQYLIGAMSPQFAVSYFRAARNAAVITGGDRSDLHTVAIDSGMKCLILTGNLEPPKPVVGLAEERGVPIILVKEDTLTTAERLGRAFGKVRIRGEKKIKRFKELVESYVDVDAIMRAIDL</sequence>